<sequence length="73" mass="8258">MQGICIKDGASSNLVAGQQYYLFEHSKTHYYASKFDTPRSFFGLYRKSLFDVPVAVGAAETERESEPEQLSLF</sequence>
<keyword evidence="2" id="KW-1185">Reference proteome</keyword>
<proteinExistence type="predicted"/>
<comment type="caution">
    <text evidence="1">The sequence shown here is derived from an EMBL/GenBank/DDBJ whole genome shotgun (WGS) entry which is preliminary data.</text>
</comment>
<dbReference type="EMBL" id="JBHUOR010000019">
    <property type="protein sequence ID" value="MFD2867575.1"/>
    <property type="molecule type" value="Genomic_DNA"/>
</dbReference>
<dbReference type="Proteomes" id="UP001597568">
    <property type="component" value="Unassembled WGS sequence"/>
</dbReference>
<accession>A0ABW5XX74</accession>
<gene>
    <name evidence="1" type="ORF">ACFSY7_03525</name>
</gene>
<dbReference type="RefSeq" id="WP_380146862.1">
    <property type="nucleotide sequence ID" value="NZ_JBHUOR010000019.1"/>
</dbReference>
<evidence type="ECO:0000313" key="2">
    <source>
        <dbReference type="Proteomes" id="UP001597568"/>
    </source>
</evidence>
<protein>
    <submittedName>
        <fullName evidence="1">Uncharacterized protein</fullName>
    </submittedName>
</protein>
<reference evidence="2" key="1">
    <citation type="journal article" date="2019" name="Int. J. Syst. Evol. Microbiol.">
        <title>The Global Catalogue of Microorganisms (GCM) 10K type strain sequencing project: providing services to taxonomists for standard genome sequencing and annotation.</title>
        <authorList>
            <consortium name="The Broad Institute Genomics Platform"/>
            <consortium name="The Broad Institute Genome Sequencing Center for Infectious Disease"/>
            <person name="Wu L."/>
            <person name="Ma J."/>
        </authorList>
    </citation>
    <scope>NUCLEOTIDE SEQUENCE [LARGE SCALE GENOMIC DNA]</scope>
    <source>
        <strain evidence="2">KCTC 33522</strain>
    </source>
</reference>
<name>A0ABW5XX74_9BACL</name>
<organism evidence="1 2">
    <name type="scientific">Kurthia populi</name>
    <dbReference type="NCBI Taxonomy" id="1562132"/>
    <lineage>
        <taxon>Bacteria</taxon>
        <taxon>Bacillati</taxon>
        <taxon>Bacillota</taxon>
        <taxon>Bacilli</taxon>
        <taxon>Bacillales</taxon>
        <taxon>Caryophanaceae</taxon>
        <taxon>Kurthia</taxon>
    </lineage>
</organism>
<evidence type="ECO:0000313" key="1">
    <source>
        <dbReference type="EMBL" id="MFD2867575.1"/>
    </source>
</evidence>